<keyword evidence="3" id="KW-0472">Membrane</keyword>
<reference evidence="5 6" key="1">
    <citation type="journal article" date="2016" name="Nat. Commun.">
        <title>Thousands of microbial genomes shed light on interconnected biogeochemical processes in an aquifer system.</title>
        <authorList>
            <person name="Anantharaman K."/>
            <person name="Brown C.T."/>
            <person name="Hug L.A."/>
            <person name="Sharon I."/>
            <person name="Castelle C.J."/>
            <person name="Probst A.J."/>
            <person name="Thomas B.C."/>
            <person name="Singh A."/>
            <person name="Wilkins M.J."/>
            <person name="Karaoz U."/>
            <person name="Brodie E.L."/>
            <person name="Williams K.H."/>
            <person name="Hubbard S.S."/>
            <person name="Banfield J.F."/>
        </authorList>
    </citation>
    <scope>NUCLEOTIDE SEQUENCE [LARGE SCALE GENOMIC DNA]</scope>
</reference>
<evidence type="ECO:0000256" key="2">
    <source>
        <dbReference type="SAM" id="MobiDB-lite"/>
    </source>
</evidence>
<keyword evidence="3" id="KW-1133">Transmembrane helix</keyword>
<dbReference type="InterPro" id="IPR051412">
    <property type="entry name" value="Formin_Homology_Diaphanous_sf"/>
</dbReference>
<keyword evidence="3" id="KW-0812">Transmembrane</keyword>
<accession>A0A1G2CYZ3</accession>
<feature type="region of interest" description="Disordered" evidence="2">
    <location>
        <begin position="133"/>
        <end position="169"/>
    </location>
</feature>
<feature type="domain" description="Fibronectin type-III" evidence="4">
    <location>
        <begin position="369"/>
        <end position="464"/>
    </location>
</feature>
<sequence>MRNTAQHFVKNIFTHPSFLSVFFLASLLLTTPYSPFTVFAAGNQFTIGVTVTSDAIPPSIPTNLTATAISSSQIDCSWTASTDNVAIGGYVVRRGGVAVATTTLTTFSDTGLVASTLYGYTVEAFDTSSNYSGESAGASATTNAGGGGGPPPPPDITPPSIGSLDPTNGASGISPTTTLQIAFSENVIVTAGTIYVKRQSDAVVVDAIPSNGAQVSVLGALVTITLSAPLSSATQYYVEVTLNAFTDGAGNPFAGISGSGTWSFTTHDDVSPIILSVVATTTYTTATINFVTNENALGTLSWGTTTAYSDGSASEIGYGLPHAIGIGDLATSTLYYFHIVVKDPSNNMSVAHTGTFMTQTPPPPPDTTPPANPSGFFASPSLTSVSLSWINPSDLDFQAVRILRRTTGYPANHTDGVLVYDGGAQSFVDTGRATGTLYYYTAFARDAALNYSSGSIVSATTDSGLPPPPPPPPPATCLDGIMNQDETGIDTGGVCSTPPPPPPTPGGIGSDTTPPSSPPTGGATSTPIFPPITSTTSGPFVNFPATGTPSAEILAITLDDFVFTQVGVGTPDVILVQKRGVTRTNGEKNVRVSISYDKLPDVLKTIAITVADPNQNNKESSYLLGVNATKTAYEGVVPVFVEDGKYPFTINIVDHENRGIARISGVLDVYFPLKLPTMIPPAIAEAVNQAIEIIQAPVQNISPYAVPVGVAVGTGQAVLLATNVGSVYDVYLLILKFIGLLTGLFRRKRHEPWGVVYDSVTKRPLDPAYVIAQVRDTENSTGEAITDLDGRYGFLLNPGEYTIVANKTHYKFPSDKLRGRVRDEFYENLYFGDPFQVREGGTVTYNIPLDPVEFDWNEYAKNQEKVFQVYSKNANIRMWIFNIVFYIGLAFSVLTLFLSPSLLDALVVAIYLGIIGFQVFWGVTHKVTRVINKLTGNPMPFALIKVWLPGLDTVVKKTVADASGKFYFLISPGTYYITIEEKLPDGSYHEVLHTKDMALPKGVVKEDFLI</sequence>
<feature type="compositionally biased region" description="Low complexity" evidence="2">
    <location>
        <begin position="510"/>
        <end position="528"/>
    </location>
</feature>
<dbReference type="SUPFAM" id="SSF49464">
    <property type="entry name" value="Carboxypeptidase regulatory domain-like"/>
    <property type="match status" value="2"/>
</dbReference>
<dbReference type="Pfam" id="PF13205">
    <property type="entry name" value="Big_5"/>
    <property type="match status" value="1"/>
</dbReference>
<evidence type="ECO:0000313" key="6">
    <source>
        <dbReference type="Proteomes" id="UP000177122"/>
    </source>
</evidence>
<dbReference type="PROSITE" id="PS50853">
    <property type="entry name" value="FN3"/>
    <property type="match status" value="2"/>
</dbReference>
<dbReference type="PANTHER" id="PTHR45691">
    <property type="entry name" value="PROTEIN DIAPHANOUS"/>
    <property type="match status" value="1"/>
</dbReference>
<feature type="transmembrane region" description="Helical" evidence="3">
    <location>
        <begin position="905"/>
        <end position="923"/>
    </location>
</feature>
<dbReference type="EMBL" id="MHLI01000006">
    <property type="protein sequence ID" value="OGZ05861.1"/>
    <property type="molecule type" value="Genomic_DNA"/>
</dbReference>
<gene>
    <name evidence="5" type="ORF">A2845_03600</name>
</gene>
<evidence type="ECO:0000256" key="1">
    <source>
        <dbReference type="ARBA" id="ARBA00022729"/>
    </source>
</evidence>
<organism evidence="5 6">
    <name type="scientific">Candidatus Lloydbacteria bacterium RIFCSPHIGHO2_01_FULL_49_22</name>
    <dbReference type="NCBI Taxonomy" id="1798658"/>
    <lineage>
        <taxon>Bacteria</taxon>
        <taxon>Candidatus Lloydiibacteriota</taxon>
    </lineage>
</organism>
<feature type="domain" description="Fibronectin type-III" evidence="4">
    <location>
        <begin position="60"/>
        <end position="145"/>
    </location>
</feature>
<feature type="transmembrane region" description="Helical" evidence="3">
    <location>
        <begin position="728"/>
        <end position="745"/>
    </location>
</feature>
<feature type="transmembrane region" description="Helical" evidence="3">
    <location>
        <begin position="879"/>
        <end position="899"/>
    </location>
</feature>
<dbReference type="GO" id="GO:0005884">
    <property type="term" value="C:actin filament"/>
    <property type="evidence" value="ECO:0007669"/>
    <property type="project" value="TreeGrafter"/>
</dbReference>
<evidence type="ECO:0000256" key="3">
    <source>
        <dbReference type="SAM" id="Phobius"/>
    </source>
</evidence>
<name>A0A1G2CYZ3_9BACT</name>
<feature type="region of interest" description="Disordered" evidence="2">
    <location>
        <begin position="460"/>
        <end position="528"/>
    </location>
</feature>
<protein>
    <recommendedName>
        <fullName evidence="4">Fibronectin type-III domain-containing protein</fullName>
    </recommendedName>
</protein>
<dbReference type="InterPro" id="IPR036116">
    <property type="entry name" value="FN3_sf"/>
</dbReference>
<dbReference type="Proteomes" id="UP000177122">
    <property type="component" value="Unassembled WGS sequence"/>
</dbReference>
<dbReference type="GO" id="GO:0030041">
    <property type="term" value="P:actin filament polymerization"/>
    <property type="evidence" value="ECO:0007669"/>
    <property type="project" value="TreeGrafter"/>
</dbReference>
<proteinExistence type="predicted"/>
<dbReference type="InterPro" id="IPR013783">
    <property type="entry name" value="Ig-like_fold"/>
</dbReference>
<dbReference type="SMART" id="SM00060">
    <property type="entry name" value="FN3"/>
    <property type="match status" value="3"/>
</dbReference>
<dbReference type="Gene3D" id="2.60.40.1120">
    <property type="entry name" value="Carboxypeptidase-like, regulatory domain"/>
    <property type="match status" value="1"/>
</dbReference>
<comment type="caution">
    <text evidence="5">The sequence shown here is derived from an EMBL/GenBank/DDBJ whole genome shotgun (WGS) entry which is preliminary data.</text>
</comment>
<dbReference type="AlphaFoldDB" id="A0A1G2CYZ3"/>
<dbReference type="InterPro" id="IPR008969">
    <property type="entry name" value="CarboxyPept-like_regulatory"/>
</dbReference>
<evidence type="ECO:0000313" key="5">
    <source>
        <dbReference type="EMBL" id="OGZ05861.1"/>
    </source>
</evidence>
<feature type="compositionally biased region" description="Pro residues" evidence="2">
    <location>
        <begin position="465"/>
        <end position="475"/>
    </location>
</feature>
<dbReference type="CDD" id="cd00063">
    <property type="entry name" value="FN3"/>
    <property type="match status" value="1"/>
</dbReference>
<keyword evidence="1" id="KW-0732">Signal</keyword>
<evidence type="ECO:0000259" key="4">
    <source>
        <dbReference type="PROSITE" id="PS50853"/>
    </source>
</evidence>
<dbReference type="Gene3D" id="2.60.40.10">
    <property type="entry name" value="Immunoglobulins"/>
    <property type="match status" value="2"/>
</dbReference>
<dbReference type="InterPro" id="IPR003961">
    <property type="entry name" value="FN3_dom"/>
</dbReference>
<dbReference type="InterPro" id="IPR032812">
    <property type="entry name" value="SbsA_Ig"/>
</dbReference>
<dbReference type="PANTHER" id="PTHR45691:SF6">
    <property type="entry name" value="PROTEIN DIAPHANOUS"/>
    <property type="match status" value="1"/>
</dbReference>
<dbReference type="SUPFAM" id="SSF49265">
    <property type="entry name" value="Fibronectin type III"/>
    <property type="match status" value="2"/>
</dbReference>